<dbReference type="PANTHER" id="PTHR42711">
    <property type="entry name" value="ABC TRANSPORTER ATP-BINDING PROTEIN"/>
    <property type="match status" value="1"/>
</dbReference>
<feature type="domain" description="ABC transporter" evidence="7">
    <location>
        <begin position="18"/>
        <end position="247"/>
    </location>
</feature>
<evidence type="ECO:0000313" key="8">
    <source>
        <dbReference type="EMBL" id="AXE39604.1"/>
    </source>
</evidence>
<dbReference type="Gene3D" id="3.40.50.300">
    <property type="entry name" value="P-loop containing nucleotide triphosphate hydrolases"/>
    <property type="match status" value="1"/>
</dbReference>
<keyword evidence="9" id="KW-1185">Reference proteome</keyword>
<sequence length="343" mass="36162">MRNTMTTDTRLPTDTPAIRADELVKTFRRPGAHDRLTAVDHVSFSIPAGQLVAFLGPNGAGKSTSIDMILGLIRPDSGLVQVLGGDPGRAARGGRLAAVHQIGGLLPDFTVAETMRAIAAIHGVGNRADGLIERWGLESCASTKVRKCSGGQQQRLRFALAMLPDPLVLILDEPTAGLDVDARRRFWRIMRSESERGVTILFATHYIEEADSFADRVILLAEGRVVADGPIAAVRAVTSGSTVSAVLPDAASAGPALAGLPGVHDVTVNGDRVTIETDRSDAVARHLLTATDAHDVLIDTTTLEDAFLRLTGGDSASIVRPGTGQAAYGRRDAGHTDSKEMAA</sequence>
<keyword evidence="4 8" id="KW-0067">ATP-binding</keyword>
<evidence type="ECO:0000256" key="2">
    <source>
        <dbReference type="ARBA" id="ARBA00022448"/>
    </source>
</evidence>
<keyword evidence="5" id="KW-0046">Antibiotic resistance</keyword>
<dbReference type="SMART" id="SM00382">
    <property type="entry name" value="AAA"/>
    <property type="match status" value="1"/>
</dbReference>
<protein>
    <submittedName>
        <fullName evidence="8">Putative ABC transporter ATP-binding protein YbhF</fullName>
    </submittedName>
</protein>
<dbReference type="PROSITE" id="PS00211">
    <property type="entry name" value="ABC_TRANSPORTER_1"/>
    <property type="match status" value="1"/>
</dbReference>
<evidence type="ECO:0000256" key="4">
    <source>
        <dbReference type="ARBA" id="ARBA00022840"/>
    </source>
</evidence>
<dbReference type="PROSITE" id="PS50893">
    <property type="entry name" value="ABC_TRANSPORTER_2"/>
    <property type="match status" value="1"/>
</dbReference>
<feature type="region of interest" description="Disordered" evidence="6">
    <location>
        <begin position="321"/>
        <end position="343"/>
    </location>
</feature>
<dbReference type="InterPro" id="IPR003593">
    <property type="entry name" value="AAA+_ATPase"/>
</dbReference>
<dbReference type="OrthoDB" id="9804819at2"/>
<keyword evidence="2" id="KW-0813">Transport</keyword>
<dbReference type="GO" id="GO:0005886">
    <property type="term" value="C:plasma membrane"/>
    <property type="evidence" value="ECO:0007669"/>
    <property type="project" value="UniProtKB-SubCell"/>
</dbReference>
<dbReference type="GO" id="GO:0005524">
    <property type="term" value="F:ATP binding"/>
    <property type="evidence" value="ECO:0007669"/>
    <property type="project" value="UniProtKB-KW"/>
</dbReference>
<dbReference type="InterPro" id="IPR027417">
    <property type="entry name" value="P-loop_NTPase"/>
</dbReference>
<dbReference type="RefSeq" id="WP_114045456.1">
    <property type="nucleotide sequence ID" value="NZ_CP025198.1"/>
</dbReference>
<evidence type="ECO:0000259" key="7">
    <source>
        <dbReference type="PROSITE" id="PS50893"/>
    </source>
</evidence>
<dbReference type="InterPro" id="IPR050763">
    <property type="entry name" value="ABC_transporter_ATP-binding"/>
</dbReference>
<dbReference type="AlphaFoldDB" id="A0A344UWF6"/>
<dbReference type="KEGG" id="acij:JS278_02466"/>
<dbReference type="CDD" id="cd03230">
    <property type="entry name" value="ABC_DR_subfamily_A"/>
    <property type="match status" value="1"/>
</dbReference>
<name>A0A344UWF6_9ACTN</name>
<dbReference type="Pfam" id="PF00005">
    <property type="entry name" value="ABC_tran"/>
    <property type="match status" value="1"/>
</dbReference>
<dbReference type="GO" id="GO:0046677">
    <property type="term" value="P:response to antibiotic"/>
    <property type="evidence" value="ECO:0007669"/>
    <property type="project" value="UniProtKB-KW"/>
</dbReference>
<dbReference type="InterPro" id="IPR003439">
    <property type="entry name" value="ABC_transporter-like_ATP-bd"/>
</dbReference>
<feature type="compositionally biased region" description="Basic and acidic residues" evidence="6">
    <location>
        <begin position="329"/>
        <end position="343"/>
    </location>
</feature>
<evidence type="ECO:0000256" key="5">
    <source>
        <dbReference type="ARBA" id="ARBA00023251"/>
    </source>
</evidence>
<comment type="subcellular location">
    <subcellularLocation>
        <location evidence="1">Cell membrane</location>
        <topology evidence="1">Peripheral membrane protein</topology>
    </subcellularLocation>
</comment>
<reference evidence="8 9" key="1">
    <citation type="submission" date="2017-12" db="EMBL/GenBank/DDBJ databases">
        <title>The whole genome sequence of the Acidipropionibacterium virtanenii sp. nov. type strain JS278.</title>
        <authorList>
            <person name="Laine P."/>
            <person name="Deptula P."/>
            <person name="Varmanen P."/>
            <person name="Auvinen P."/>
        </authorList>
    </citation>
    <scope>NUCLEOTIDE SEQUENCE [LARGE SCALE GENOMIC DNA]</scope>
    <source>
        <strain evidence="8 9">JS278</strain>
    </source>
</reference>
<organism evidence="8 9">
    <name type="scientific">Acidipropionibacterium virtanenii</name>
    <dbReference type="NCBI Taxonomy" id="2057246"/>
    <lineage>
        <taxon>Bacteria</taxon>
        <taxon>Bacillati</taxon>
        <taxon>Actinomycetota</taxon>
        <taxon>Actinomycetes</taxon>
        <taxon>Propionibacteriales</taxon>
        <taxon>Propionibacteriaceae</taxon>
        <taxon>Acidipropionibacterium</taxon>
    </lineage>
</organism>
<evidence type="ECO:0000256" key="6">
    <source>
        <dbReference type="SAM" id="MobiDB-lite"/>
    </source>
</evidence>
<dbReference type="EMBL" id="CP025198">
    <property type="protein sequence ID" value="AXE39604.1"/>
    <property type="molecule type" value="Genomic_DNA"/>
</dbReference>
<accession>A0A344UWF6</accession>
<evidence type="ECO:0000313" key="9">
    <source>
        <dbReference type="Proteomes" id="UP000251995"/>
    </source>
</evidence>
<gene>
    <name evidence="8" type="primary">ybhF_2</name>
    <name evidence="8" type="ORF">JS278_02466</name>
</gene>
<keyword evidence="3" id="KW-0547">Nucleotide-binding</keyword>
<dbReference type="SUPFAM" id="SSF52540">
    <property type="entry name" value="P-loop containing nucleoside triphosphate hydrolases"/>
    <property type="match status" value="1"/>
</dbReference>
<dbReference type="PANTHER" id="PTHR42711:SF17">
    <property type="entry name" value="ABC TRANSPORTER ATP-BINDING PROTEIN"/>
    <property type="match status" value="1"/>
</dbReference>
<dbReference type="GO" id="GO:0016887">
    <property type="term" value="F:ATP hydrolysis activity"/>
    <property type="evidence" value="ECO:0007669"/>
    <property type="project" value="InterPro"/>
</dbReference>
<evidence type="ECO:0000256" key="3">
    <source>
        <dbReference type="ARBA" id="ARBA00022741"/>
    </source>
</evidence>
<evidence type="ECO:0000256" key="1">
    <source>
        <dbReference type="ARBA" id="ARBA00004202"/>
    </source>
</evidence>
<dbReference type="InterPro" id="IPR017871">
    <property type="entry name" value="ABC_transporter-like_CS"/>
</dbReference>
<dbReference type="Proteomes" id="UP000251995">
    <property type="component" value="Chromosome"/>
</dbReference>
<proteinExistence type="predicted"/>